<dbReference type="KEGG" id="vap:Vapar_0184"/>
<dbReference type="EMBL" id="CP001635">
    <property type="protein sequence ID" value="ACS16847.1"/>
    <property type="molecule type" value="Genomic_DNA"/>
</dbReference>
<evidence type="ECO:0000256" key="1">
    <source>
        <dbReference type="SAM" id="MobiDB-lite"/>
    </source>
</evidence>
<sequence>MRGGCLSFFGGSFFGGGRVSPRRATYFSLLRQRNVGKRKATLLSASLRFAAGNLRCSITAGVRRTRSTAFRSNSCGPDPASICAPRRIQKGWERAAFASLGPKTNSQYQQPNPIPTTTARSAAVAWWPSEAKARLVSNPLCMRRGAECFADQGSPLFERSEFGRDPAKREHRRLPRSVAKGSQTVGSPFFCLRFFGEAKKSRSPAGARPGLGKQTISTDQKIGSDGKAASPHPNPLPEGEGVSQK</sequence>
<feature type="region of interest" description="Disordered" evidence="1">
    <location>
        <begin position="159"/>
        <end position="181"/>
    </location>
</feature>
<protein>
    <submittedName>
        <fullName evidence="2">Uncharacterized protein</fullName>
    </submittedName>
</protein>
<gene>
    <name evidence="2" type="ordered locus">Vapar_0184</name>
</gene>
<feature type="region of interest" description="Disordered" evidence="1">
    <location>
        <begin position="201"/>
        <end position="245"/>
    </location>
</feature>
<organism evidence="2">
    <name type="scientific">Variovorax paradoxus (strain S110)</name>
    <dbReference type="NCBI Taxonomy" id="543728"/>
    <lineage>
        <taxon>Bacteria</taxon>
        <taxon>Pseudomonadati</taxon>
        <taxon>Pseudomonadota</taxon>
        <taxon>Betaproteobacteria</taxon>
        <taxon>Burkholderiales</taxon>
        <taxon>Comamonadaceae</taxon>
        <taxon>Variovorax</taxon>
    </lineage>
</organism>
<feature type="compositionally biased region" description="Basic and acidic residues" evidence="1">
    <location>
        <begin position="159"/>
        <end position="168"/>
    </location>
</feature>
<reference evidence="2" key="1">
    <citation type="submission" date="2009-06" db="EMBL/GenBank/DDBJ databases">
        <title>Complete sequence of chromosome 1 of Variovorax paradoxus S110.</title>
        <authorList>
            <consortium name="US DOE Joint Genome Institute"/>
            <person name="Lucas S."/>
            <person name="Copeland A."/>
            <person name="Lapidus A."/>
            <person name="Glavina del Rio T."/>
            <person name="Tice H."/>
            <person name="Bruce D."/>
            <person name="Goodwin L."/>
            <person name="Pitluck S."/>
            <person name="Chertkov O."/>
            <person name="Brettin T."/>
            <person name="Detter J.C."/>
            <person name="Han C."/>
            <person name="Larimer F."/>
            <person name="Land M."/>
            <person name="Hauser L."/>
            <person name="Kyrpides N."/>
            <person name="Ovchinnikova G."/>
            <person name="Orwin P."/>
            <person name="Leadbetter J.R."/>
            <person name="Spain J.C."/>
            <person name="Han J.I."/>
        </authorList>
    </citation>
    <scope>NUCLEOTIDE SEQUENCE</scope>
    <source>
        <strain evidence="2">S110</strain>
    </source>
</reference>
<dbReference type="STRING" id="543728.Vapar_0184"/>
<proteinExistence type="predicted"/>
<dbReference type="HOGENOM" id="CLU_099061_0_0_4"/>
<dbReference type="AlphaFoldDB" id="C5CX43"/>
<evidence type="ECO:0000313" key="2">
    <source>
        <dbReference type="EMBL" id="ACS16847.1"/>
    </source>
</evidence>
<name>C5CX43_VARPS</name>
<accession>C5CX43</accession>